<keyword evidence="5" id="KW-0808">Transferase</keyword>
<proteinExistence type="inferred from homology"/>
<organism evidence="12 13">
    <name type="scientific">Sphingobacterium thermophilum</name>
    <dbReference type="NCBI Taxonomy" id="768534"/>
    <lineage>
        <taxon>Bacteria</taxon>
        <taxon>Pseudomonadati</taxon>
        <taxon>Bacteroidota</taxon>
        <taxon>Sphingobacteriia</taxon>
        <taxon>Sphingobacteriales</taxon>
        <taxon>Sphingobacteriaceae</taxon>
        <taxon>Sphingobacterium</taxon>
    </lineage>
</organism>
<dbReference type="CDD" id="cd00075">
    <property type="entry name" value="HATPase"/>
    <property type="match status" value="1"/>
</dbReference>
<evidence type="ECO:0000256" key="6">
    <source>
        <dbReference type="ARBA" id="ARBA00022741"/>
    </source>
</evidence>
<feature type="domain" description="Histidine kinase" evidence="11">
    <location>
        <begin position="488"/>
        <end position="701"/>
    </location>
</feature>
<accession>A0ABP8R3F0</accession>
<evidence type="ECO:0000259" key="11">
    <source>
        <dbReference type="PROSITE" id="PS50109"/>
    </source>
</evidence>
<dbReference type="InterPro" id="IPR029016">
    <property type="entry name" value="GAF-like_dom_sf"/>
</dbReference>
<evidence type="ECO:0000256" key="1">
    <source>
        <dbReference type="ARBA" id="ARBA00000085"/>
    </source>
</evidence>
<dbReference type="PANTHER" id="PTHR42878">
    <property type="entry name" value="TWO-COMPONENT HISTIDINE KINASE"/>
    <property type="match status" value="1"/>
</dbReference>
<dbReference type="SUPFAM" id="SSF55785">
    <property type="entry name" value="PYP-like sensor domain (PAS domain)"/>
    <property type="match status" value="1"/>
</dbReference>
<dbReference type="PROSITE" id="PS50046">
    <property type="entry name" value="PHYTOCHROME_2"/>
    <property type="match status" value="1"/>
</dbReference>
<feature type="domain" description="Phytochrome chromophore attachment site" evidence="10">
    <location>
        <begin position="129"/>
        <end position="275"/>
    </location>
</feature>
<dbReference type="InterPro" id="IPR003661">
    <property type="entry name" value="HisK_dim/P_dom"/>
</dbReference>
<gene>
    <name evidence="12" type="ORF">GCM10023173_17620</name>
</gene>
<dbReference type="Gene3D" id="3.30.450.40">
    <property type="match status" value="1"/>
</dbReference>
<evidence type="ECO:0000259" key="10">
    <source>
        <dbReference type="PROSITE" id="PS50046"/>
    </source>
</evidence>
<dbReference type="InterPro" id="IPR036097">
    <property type="entry name" value="HisK_dim/P_sf"/>
</dbReference>
<evidence type="ECO:0000256" key="4">
    <source>
        <dbReference type="ARBA" id="ARBA00022553"/>
    </source>
</evidence>
<dbReference type="SUPFAM" id="SSF55874">
    <property type="entry name" value="ATPase domain of HSP90 chaperone/DNA topoisomerase II/histidine kinase"/>
    <property type="match status" value="1"/>
</dbReference>
<dbReference type="SUPFAM" id="SSF55781">
    <property type="entry name" value="GAF domain-like"/>
    <property type="match status" value="2"/>
</dbReference>
<evidence type="ECO:0000256" key="8">
    <source>
        <dbReference type="ARBA" id="ARBA00022840"/>
    </source>
</evidence>
<keyword evidence="7" id="KW-0418">Kinase</keyword>
<dbReference type="InterPro" id="IPR016132">
    <property type="entry name" value="Phyto_chromo_attachment"/>
</dbReference>
<keyword evidence="9" id="KW-0902">Two-component regulatory system</keyword>
<dbReference type="GO" id="GO:0005524">
    <property type="term" value="F:ATP binding"/>
    <property type="evidence" value="ECO:0007669"/>
    <property type="project" value="UniProtKB-KW"/>
</dbReference>
<protein>
    <recommendedName>
        <fullName evidence="3">histidine kinase</fullName>
        <ecNumber evidence="3">2.7.13.3</ecNumber>
    </recommendedName>
</protein>
<dbReference type="Gene3D" id="3.30.450.270">
    <property type="match status" value="1"/>
</dbReference>
<dbReference type="PROSITE" id="PS50109">
    <property type="entry name" value="HIS_KIN"/>
    <property type="match status" value="1"/>
</dbReference>
<keyword evidence="13" id="KW-1185">Reference proteome</keyword>
<dbReference type="EC" id="2.7.13.3" evidence="3"/>
<dbReference type="Pfam" id="PF00512">
    <property type="entry name" value="HisKA"/>
    <property type="match status" value="1"/>
</dbReference>
<comment type="catalytic activity">
    <reaction evidence="1">
        <text>ATP + protein L-histidine = ADP + protein N-phospho-L-histidine.</text>
        <dbReference type="EC" id="2.7.13.3"/>
    </reaction>
</comment>
<dbReference type="PRINTS" id="PR00344">
    <property type="entry name" value="BCTRLSENSOR"/>
</dbReference>
<dbReference type="InterPro" id="IPR035965">
    <property type="entry name" value="PAS-like_dom_sf"/>
</dbReference>
<evidence type="ECO:0000256" key="5">
    <source>
        <dbReference type="ARBA" id="ARBA00022679"/>
    </source>
</evidence>
<sequence>MKNFKIQDFGHILIVDLNLNIIGVSKHLLVEFNIPVESLLGTPVEGLLLHLPNSSSKKIRAVIHSFVEGNPPRALLTVRIQQKLYYLKISKHENYIYIEAERQLNKKISTRDLEDIGFLFENRYHPNWNFVCKAINRILHFDRVFIVQQQDMGNCKVLAETNNGQLESYADKNFSKEFLPPYIIDYYSGTSYRYIENTIAPPQDFYSLTDVDLNITQITSFPQERMATYRLMGIGTVVSFPLYLQGKFWGLVIANNRHVKPIDLQNRKICTFIVQNAMSKYETFVKEGQLNINTQIQTFQHKLLERLTHHKTINCALVESMENLRLMMNSDGIAIYNEGDIYLNGKTPSANLFFEIIHFLQNSNKEVIYKDHNFKLRYQAFFRKKLPFAGLLAYNVDSKKDYYIVWFRQESPYKETHIEVCTSPDEKLMVYENDVYHVATPWNDEELTLLEGLQNTLNHSLIEKFFENKIKTKNLSELNNELEMFTYTLSHDIKNPLSVLKMGIDFLKSKEKHSAPNERKWLNTLSQGISNIEEIINNILHVSHHKVDKIPKESIPLKYLLRKIVAESKLAYKADFCQVTFGNLLPIWGEKSAIYQIFTNIISNAIKYAQGRKLPKIHIQSTIKEEMIQYEVMDNGIGIPKNDLDRIFDMFGRAQNATSYAGSGIGLALVKRIIDRLDGEIEIESREGIGTKVIMRFPNLKEDSSHQKSLVST</sequence>
<evidence type="ECO:0000256" key="9">
    <source>
        <dbReference type="ARBA" id="ARBA00023012"/>
    </source>
</evidence>
<dbReference type="InterPro" id="IPR004358">
    <property type="entry name" value="Sig_transdc_His_kin-like_C"/>
</dbReference>
<dbReference type="SMART" id="SM00388">
    <property type="entry name" value="HisKA"/>
    <property type="match status" value="1"/>
</dbReference>
<dbReference type="Proteomes" id="UP001500394">
    <property type="component" value="Unassembled WGS sequence"/>
</dbReference>
<dbReference type="InterPro" id="IPR036890">
    <property type="entry name" value="HATPase_C_sf"/>
</dbReference>
<reference evidence="13" key="1">
    <citation type="journal article" date="2019" name="Int. J. Syst. Evol. Microbiol.">
        <title>The Global Catalogue of Microorganisms (GCM) 10K type strain sequencing project: providing services to taxonomists for standard genome sequencing and annotation.</title>
        <authorList>
            <consortium name="The Broad Institute Genomics Platform"/>
            <consortium name="The Broad Institute Genome Sequencing Center for Infectious Disease"/>
            <person name="Wu L."/>
            <person name="Ma J."/>
        </authorList>
    </citation>
    <scope>NUCLEOTIDE SEQUENCE [LARGE SCALE GENOMIC DNA]</scope>
    <source>
        <strain evidence="13">JCM 17858</strain>
    </source>
</reference>
<dbReference type="Gene3D" id="3.30.565.10">
    <property type="entry name" value="Histidine kinase-like ATPase, C-terminal domain"/>
    <property type="match status" value="1"/>
</dbReference>
<dbReference type="EMBL" id="BAABGR010000021">
    <property type="protein sequence ID" value="GAA4517285.1"/>
    <property type="molecule type" value="Genomic_DNA"/>
</dbReference>
<dbReference type="InterPro" id="IPR003594">
    <property type="entry name" value="HATPase_dom"/>
</dbReference>
<dbReference type="Gene3D" id="3.30.450.20">
    <property type="entry name" value="PAS domain"/>
    <property type="match status" value="1"/>
</dbReference>
<dbReference type="InterPro" id="IPR013515">
    <property type="entry name" value="Phytochrome_cen-reg"/>
</dbReference>
<evidence type="ECO:0000256" key="7">
    <source>
        <dbReference type="ARBA" id="ARBA00022777"/>
    </source>
</evidence>
<keyword evidence="4" id="KW-0597">Phosphoprotein</keyword>
<evidence type="ECO:0000313" key="12">
    <source>
        <dbReference type="EMBL" id="GAA4517285.1"/>
    </source>
</evidence>
<dbReference type="Pfam" id="PF00360">
    <property type="entry name" value="PHY"/>
    <property type="match status" value="1"/>
</dbReference>
<evidence type="ECO:0000256" key="2">
    <source>
        <dbReference type="ARBA" id="ARBA00006402"/>
    </source>
</evidence>
<dbReference type="InterPro" id="IPR005467">
    <property type="entry name" value="His_kinase_dom"/>
</dbReference>
<dbReference type="RefSeq" id="WP_345067608.1">
    <property type="nucleotide sequence ID" value="NZ_BAABGR010000021.1"/>
</dbReference>
<comment type="caution">
    <text evidence="12">The sequence shown here is derived from an EMBL/GenBank/DDBJ whole genome shotgun (WGS) entry which is preliminary data.</text>
</comment>
<dbReference type="SUPFAM" id="SSF47384">
    <property type="entry name" value="Homodimeric domain of signal transducing histidine kinase"/>
    <property type="match status" value="1"/>
</dbReference>
<dbReference type="CDD" id="cd00082">
    <property type="entry name" value="HisKA"/>
    <property type="match status" value="1"/>
</dbReference>
<evidence type="ECO:0000313" key="13">
    <source>
        <dbReference type="Proteomes" id="UP001500394"/>
    </source>
</evidence>
<dbReference type="Pfam" id="PF02518">
    <property type="entry name" value="HATPase_c"/>
    <property type="match status" value="1"/>
</dbReference>
<name>A0ABP8R3F0_9SPHI</name>
<dbReference type="PANTHER" id="PTHR42878:SF7">
    <property type="entry name" value="SENSOR HISTIDINE KINASE GLRK"/>
    <property type="match status" value="1"/>
</dbReference>
<keyword evidence="6" id="KW-0547">Nucleotide-binding</keyword>
<evidence type="ECO:0000256" key="3">
    <source>
        <dbReference type="ARBA" id="ARBA00012438"/>
    </source>
</evidence>
<dbReference type="InterPro" id="IPR043150">
    <property type="entry name" value="Phytochrome_PHY_sf"/>
</dbReference>
<comment type="similarity">
    <text evidence="2">In the N-terminal section; belongs to the phytochrome family.</text>
</comment>
<dbReference type="InterPro" id="IPR050351">
    <property type="entry name" value="BphY/WalK/GraS-like"/>
</dbReference>
<keyword evidence="8 12" id="KW-0067">ATP-binding</keyword>
<dbReference type="Gene3D" id="1.10.287.130">
    <property type="match status" value="1"/>
</dbReference>
<dbReference type="SMART" id="SM00387">
    <property type="entry name" value="HATPase_c"/>
    <property type="match status" value="1"/>
</dbReference>